<dbReference type="Gene3D" id="1.10.8.10">
    <property type="entry name" value="DNA helicase RuvA subunit, C-terminal domain"/>
    <property type="match status" value="1"/>
</dbReference>
<dbReference type="Gene3D" id="3.80.10.10">
    <property type="entry name" value="Ribonuclease Inhibitor"/>
    <property type="match status" value="1"/>
</dbReference>
<evidence type="ECO:0000256" key="4">
    <source>
        <dbReference type="ARBA" id="ARBA00022614"/>
    </source>
</evidence>
<reference evidence="10" key="1">
    <citation type="submission" date="2022-01" db="EMBL/GenBank/DDBJ databases">
        <authorList>
            <person name="King R."/>
        </authorList>
    </citation>
    <scope>NUCLEOTIDE SEQUENCE</scope>
</reference>
<dbReference type="SUPFAM" id="SSF54427">
    <property type="entry name" value="NTF2-like"/>
    <property type="match status" value="1"/>
</dbReference>
<evidence type="ECO:0000256" key="5">
    <source>
        <dbReference type="ARBA" id="ARBA00022737"/>
    </source>
</evidence>
<keyword evidence="6" id="KW-0509">mRNA transport</keyword>
<evidence type="ECO:0000259" key="9">
    <source>
        <dbReference type="PROSITE" id="PS51281"/>
    </source>
</evidence>
<evidence type="ECO:0000259" key="8">
    <source>
        <dbReference type="PROSITE" id="PS50177"/>
    </source>
</evidence>
<dbReference type="InterPro" id="IPR032675">
    <property type="entry name" value="LRR_dom_sf"/>
</dbReference>
<dbReference type="SUPFAM" id="SSF46934">
    <property type="entry name" value="UBA-like"/>
    <property type="match status" value="1"/>
</dbReference>
<evidence type="ECO:0008006" key="12">
    <source>
        <dbReference type="Google" id="ProtNLM"/>
    </source>
</evidence>
<dbReference type="InterPro" id="IPR001611">
    <property type="entry name" value="Leu-rich_rpt"/>
</dbReference>
<proteinExistence type="inferred from homology"/>
<dbReference type="AlphaFoldDB" id="A0A9N9QMS8"/>
<dbReference type="GO" id="GO:0016973">
    <property type="term" value="P:poly(A)+ mRNA export from nucleus"/>
    <property type="evidence" value="ECO:0007669"/>
    <property type="project" value="TreeGrafter"/>
</dbReference>
<evidence type="ECO:0000256" key="3">
    <source>
        <dbReference type="ARBA" id="ARBA00022448"/>
    </source>
</evidence>
<dbReference type="Gene3D" id="3.10.450.50">
    <property type="match status" value="1"/>
</dbReference>
<keyword evidence="7" id="KW-0539">Nucleus</keyword>
<feature type="domain" description="TAP-C" evidence="9">
    <location>
        <begin position="475"/>
        <end position="530"/>
    </location>
</feature>
<dbReference type="PROSITE" id="PS51450">
    <property type="entry name" value="LRR"/>
    <property type="match status" value="1"/>
</dbReference>
<dbReference type="Pfam" id="PF03943">
    <property type="entry name" value="TAP_C"/>
    <property type="match status" value="1"/>
</dbReference>
<dbReference type="OrthoDB" id="25872at2759"/>
<dbReference type="Pfam" id="PF24048">
    <property type="entry name" value="LRR_NXF1-5"/>
    <property type="match status" value="1"/>
</dbReference>
<dbReference type="InterPro" id="IPR032710">
    <property type="entry name" value="NTF2-like_dom_sf"/>
</dbReference>
<organism evidence="10 11">
    <name type="scientific">Ceutorhynchus assimilis</name>
    <name type="common">cabbage seed weevil</name>
    <dbReference type="NCBI Taxonomy" id="467358"/>
    <lineage>
        <taxon>Eukaryota</taxon>
        <taxon>Metazoa</taxon>
        <taxon>Ecdysozoa</taxon>
        <taxon>Arthropoda</taxon>
        <taxon>Hexapoda</taxon>
        <taxon>Insecta</taxon>
        <taxon>Pterygota</taxon>
        <taxon>Neoptera</taxon>
        <taxon>Endopterygota</taxon>
        <taxon>Coleoptera</taxon>
        <taxon>Polyphaga</taxon>
        <taxon>Cucujiformia</taxon>
        <taxon>Curculionidae</taxon>
        <taxon>Ceutorhynchinae</taxon>
        <taxon>Ceutorhynchus</taxon>
    </lineage>
</organism>
<dbReference type="PANTHER" id="PTHR10662">
    <property type="entry name" value="NUCLEAR RNA EXPORT FACTOR"/>
    <property type="match status" value="1"/>
</dbReference>
<feature type="domain" description="NTF2" evidence="8">
    <location>
        <begin position="289"/>
        <end position="443"/>
    </location>
</feature>
<sequence>MSGHGIPVIKQNADAVLVNDGNLHTGVLAKNKHLLKNIQCWHKFFVTNTEGLTRDQILKPILDQVHPLDLIPVFFSWAPQQSNFLARNCEFAIEKLCKDNLVVNNPGSTPFKLSIVLNYANTNSIKIDVQKNVVSVLKKRFDSGTRVLNLDRFHEDPDLTEFCPLSQPKIMYFVLHIAKGILPEVLILSNNYIRLLNPLDVLIGLKIQKIDLSYNKLSSMDDISSLKNFALRELTLNGNSLCNCSEDVYVSSIRTICPSVEILDDVLIVVDKFLSPKKIFLVDNEGSDMVNQFLEHFYTVYDSQNRRHLSGLYHSDAMFSLTCVYLAGQLTSGSASLKVYSNLSRNILKSADMSKTQQCLFIGQDSIMDVFVNKLPATEHDYHSFTLDLTHLTPKTAVFTITGVYKEKPVTLLDQERLLGFCRTFVLAIEGNKCVITNDQLHVYNGLTLQQKTSFLLPQKKLVNKPLIPSPTKPSDFADLVQTFRLITGLKNDWAKKFLQECSYDLKTALENFVDRYKIDKIPPIAFSGDQN</sequence>
<dbReference type="InterPro" id="IPR009060">
    <property type="entry name" value="UBA-like_sf"/>
</dbReference>
<dbReference type="SMART" id="SM00804">
    <property type="entry name" value="TAP_C"/>
    <property type="match status" value="1"/>
</dbReference>
<dbReference type="InterPro" id="IPR057125">
    <property type="entry name" value="NXF1/2/3/5-like_LRR"/>
</dbReference>
<gene>
    <name evidence="10" type="ORF">CEUTPL_LOCUS6099</name>
</gene>
<dbReference type="PROSITE" id="PS51281">
    <property type="entry name" value="TAP_C"/>
    <property type="match status" value="1"/>
</dbReference>
<dbReference type="GO" id="GO:0003723">
    <property type="term" value="F:RNA binding"/>
    <property type="evidence" value="ECO:0007669"/>
    <property type="project" value="TreeGrafter"/>
</dbReference>
<keyword evidence="4" id="KW-0433">Leucine-rich repeat</keyword>
<comment type="subcellular location">
    <subcellularLocation>
        <location evidence="1">Nucleus</location>
    </subcellularLocation>
</comment>
<dbReference type="Pfam" id="PF22602">
    <property type="entry name" value="NXF_NTF2"/>
    <property type="match status" value="1"/>
</dbReference>
<dbReference type="InterPro" id="IPR002075">
    <property type="entry name" value="NTF2_dom"/>
</dbReference>
<dbReference type="EMBL" id="OU892278">
    <property type="protein sequence ID" value="CAG9765494.1"/>
    <property type="molecule type" value="Genomic_DNA"/>
</dbReference>
<dbReference type="InterPro" id="IPR018222">
    <property type="entry name" value="Nuclear_transport_factor_2_euk"/>
</dbReference>
<comment type="similarity">
    <text evidence="2">Belongs to the NXF family.</text>
</comment>
<keyword evidence="3" id="KW-0813">Transport</keyword>
<evidence type="ECO:0000313" key="11">
    <source>
        <dbReference type="Proteomes" id="UP001152799"/>
    </source>
</evidence>
<dbReference type="Proteomes" id="UP001152799">
    <property type="component" value="Chromosome 2"/>
</dbReference>
<keyword evidence="11" id="KW-1185">Reference proteome</keyword>
<dbReference type="InterPro" id="IPR005637">
    <property type="entry name" value="TAP_C_dom"/>
</dbReference>
<dbReference type="SUPFAM" id="SSF52058">
    <property type="entry name" value="L domain-like"/>
    <property type="match status" value="1"/>
</dbReference>
<dbReference type="PANTHER" id="PTHR10662:SF22">
    <property type="entry name" value="NUCLEAR RNA EXPORT FACTOR 1"/>
    <property type="match status" value="1"/>
</dbReference>
<evidence type="ECO:0000256" key="2">
    <source>
        <dbReference type="ARBA" id="ARBA00009285"/>
    </source>
</evidence>
<name>A0A9N9QMS8_9CUCU</name>
<dbReference type="GO" id="GO:0005634">
    <property type="term" value="C:nucleus"/>
    <property type="evidence" value="ECO:0007669"/>
    <property type="project" value="UniProtKB-SubCell"/>
</dbReference>
<dbReference type="InterPro" id="IPR030217">
    <property type="entry name" value="NXF_fam"/>
</dbReference>
<evidence type="ECO:0000256" key="6">
    <source>
        <dbReference type="ARBA" id="ARBA00022816"/>
    </source>
</evidence>
<dbReference type="PROSITE" id="PS50177">
    <property type="entry name" value="NTF2_DOMAIN"/>
    <property type="match status" value="1"/>
</dbReference>
<evidence type="ECO:0000256" key="7">
    <source>
        <dbReference type="ARBA" id="ARBA00023242"/>
    </source>
</evidence>
<protein>
    <recommendedName>
        <fullName evidence="12">Nuclear RNA export factor 2</fullName>
    </recommendedName>
</protein>
<evidence type="ECO:0000256" key="1">
    <source>
        <dbReference type="ARBA" id="ARBA00004123"/>
    </source>
</evidence>
<accession>A0A9N9QMS8</accession>
<keyword evidence="5" id="KW-0677">Repeat</keyword>
<evidence type="ECO:0000313" key="10">
    <source>
        <dbReference type="EMBL" id="CAG9765494.1"/>
    </source>
</evidence>